<evidence type="ECO:0000313" key="1">
    <source>
        <dbReference type="EMBL" id="BAG33741.1"/>
    </source>
</evidence>
<dbReference type="KEGG" id="pgn:PGN_1222"/>
<sequence length="218" mass="25013">MSMSCLSSSFLSVSDRVHLHALRFVRYLLHRGGHHVHSPYVFHLLTRVVEEKTPYYSFDRLASETEELRDSADYRGIRRRKVLELIFRLTIFCNAKRAICISPGDSVLSKYLFAARPEIEFSAENDDRLITDSKQADPLLVVVERDAPLPAFIRQCLSGSLPDGSMVILYCPRRRGAVFRLWQELGKNPAARVSIDMGELLIVIFHRGLNKRSYKAFL</sequence>
<dbReference type="HOGENOM" id="CLU_1509288_0_0_10"/>
<protein>
    <submittedName>
        <fullName evidence="1">Uncharacterized protein</fullName>
    </submittedName>
</protein>
<accession>B2RK46</accession>
<dbReference type="Proteomes" id="UP000008842">
    <property type="component" value="Chromosome"/>
</dbReference>
<proteinExistence type="predicted"/>
<organism evidence="1 2">
    <name type="scientific">Porphyromonas gingivalis (strain ATCC 33277 / DSM 20709 / CIP 103683 / JCM 12257 / NCTC 11834 / 2561)</name>
    <dbReference type="NCBI Taxonomy" id="431947"/>
    <lineage>
        <taxon>Bacteria</taxon>
        <taxon>Pseudomonadati</taxon>
        <taxon>Bacteroidota</taxon>
        <taxon>Bacteroidia</taxon>
        <taxon>Bacteroidales</taxon>
        <taxon>Porphyromonadaceae</taxon>
        <taxon>Porphyromonas</taxon>
    </lineage>
</organism>
<gene>
    <name evidence="1" type="ordered locus">PGN_1222</name>
</gene>
<name>B2RK46_PORG3</name>
<reference evidence="1 2" key="1">
    <citation type="journal article" date="2008" name="DNA Res.">
        <title>Determination of the genome sequence of Porphyromonas gingivalis strain ATCC 33277 and genomic comparison with strain W83 revealed extensive genome rearrangements in P. gingivalis.</title>
        <authorList>
            <person name="Naito M."/>
            <person name="Hirakawa H."/>
            <person name="Yamashita A."/>
            <person name="Ohara N."/>
            <person name="Shoji M."/>
            <person name="Yukitake H."/>
            <person name="Nakayama K."/>
            <person name="Toh H."/>
            <person name="Yoshimura F."/>
            <person name="Kuhara S."/>
            <person name="Hattori M."/>
            <person name="Hayashi T."/>
            <person name="Nakayama K."/>
        </authorList>
    </citation>
    <scope>NUCLEOTIDE SEQUENCE [LARGE SCALE GENOMIC DNA]</scope>
    <source>
        <strain evidence="2">ATCC 33277 / DSM 20709 / CIP 103683 / JCM 12257 / NCTC 11834 / 2561</strain>
    </source>
</reference>
<dbReference type="eggNOG" id="COG2242">
    <property type="taxonomic scope" value="Bacteria"/>
</dbReference>
<dbReference type="EMBL" id="AP009380">
    <property type="protein sequence ID" value="BAG33741.1"/>
    <property type="molecule type" value="Genomic_DNA"/>
</dbReference>
<evidence type="ECO:0000313" key="2">
    <source>
        <dbReference type="Proteomes" id="UP000008842"/>
    </source>
</evidence>
<dbReference type="AlphaFoldDB" id="B2RK46"/>